<dbReference type="Proteomes" id="UP000321034">
    <property type="component" value="Unassembled WGS sequence"/>
</dbReference>
<accession>A0A5C8HYJ1</accession>
<evidence type="ECO:0000313" key="2">
    <source>
        <dbReference type="Proteomes" id="UP000321034"/>
    </source>
</evidence>
<organism evidence="1 2">
    <name type="scientific">Microbacterium hatanonis</name>
    <dbReference type="NCBI Taxonomy" id="404366"/>
    <lineage>
        <taxon>Bacteria</taxon>
        <taxon>Bacillati</taxon>
        <taxon>Actinomycetota</taxon>
        <taxon>Actinomycetes</taxon>
        <taxon>Micrococcales</taxon>
        <taxon>Microbacteriaceae</taxon>
        <taxon>Microbacterium</taxon>
    </lineage>
</organism>
<comment type="caution">
    <text evidence="1">The sequence shown here is derived from an EMBL/GenBank/DDBJ whole genome shotgun (WGS) entry which is preliminary data.</text>
</comment>
<sequence>MFLHNTGLGEQHPSAATENCFGDRILSNLCPATPLARAYALALADDVSSRGLDVVAEALSQQTFGHGHHHERSFAPVSAGDETLLSLCFCGACADRAGDVDTEALAARCRERVDAAWAGAAALPATRDALVDAIGDDLLAYLAARERAVTELAGEVAAIVHSRGQRLVFMDLTGAVLGYDDGRPQGALAADQAWRLAIDPAAVASGVDAYAVLGYAQDPARLHDDVASVRAAIGEGELRVILRPGHPDTTSASHWHEKEAAAIAAGADRVDAYNYGMAPEHVLARLERA</sequence>
<reference evidence="1 2" key="1">
    <citation type="submission" date="2019-08" db="EMBL/GenBank/DDBJ databases">
        <authorList>
            <person name="Dong K."/>
        </authorList>
    </citation>
    <scope>NUCLEOTIDE SEQUENCE [LARGE SCALE GENOMIC DNA]</scope>
    <source>
        <strain evidence="1 2">JCM14558</strain>
    </source>
</reference>
<gene>
    <name evidence="1" type="ORF">FVP77_15980</name>
</gene>
<proteinExistence type="predicted"/>
<evidence type="ECO:0000313" key="1">
    <source>
        <dbReference type="EMBL" id="TXK10342.1"/>
    </source>
</evidence>
<dbReference type="EMBL" id="VRSV01000002">
    <property type="protein sequence ID" value="TXK10342.1"/>
    <property type="molecule type" value="Genomic_DNA"/>
</dbReference>
<keyword evidence="2" id="KW-1185">Reference proteome</keyword>
<name>A0A5C8HYJ1_9MICO</name>
<dbReference type="AlphaFoldDB" id="A0A5C8HYJ1"/>
<dbReference type="OrthoDB" id="8576080at2"/>
<protein>
    <submittedName>
        <fullName evidence="1">Uncharacterized protein</fullName>
    </submittedName>
</protein>